<dbReference type="STRING" id="1238182.C882_3722"/>
<accession>K9H2R2</accession>
<gene>
    <name evidence="1" type="ORF">C882_3722</name>
</gene>
<dbReference type="Proteomes" id="UP000009881">
    <property type="component" value="Unassembled WGS sequence"/>
</dbReference>
<evidence type="ECO:0000313" key="2">
    <source>
        <dbReference type="Proteomes" id="UP000009881"/>
    </source>
</evidence>
<keyword evidence="2" id="KW-1185">Reference proteome</keyword>
<proteinExistence type="predicted"/>
<reference evidence="1 2" key="1">
    <citation type="journal article" date="2013" name="Genome Announc.">
        <title>Draft Genome Sequence of an Alphaproteobacterium, Caenispirillum salinarum AK4(T), Isolated from a Solar Saltern.</title>
        <authorList>
            <person name="Khatri I."/>
            <person name="Singh A."/>
            <person name="Korpole S."/>
            <person name="Pinnaka A.K."/>
            <person name="Subramanian S."/>
        </authorList>
    </citation>
    <scope>NUCLEOTIDE SEQUENCE [LARGE SCALE GENOMIC DNA]</scope>
    <source>
        <strain evidence="1 2">AK4</strain>
    </source>
</reference>
<comment type="caution">
    <text evidence="1">The sequence shown here is derived from an EMBL/GenBank/DDBJ whole genome shotgun (WGS) entry which is preliminary data.</text>
</comment>
<dbReference type="EMBL" id="ANHY01000006">
    <property type="protein sequence ID" value="EKV31349.1"/>
    <property type="molecule type" value="Genomic_DNA"/>
</dbReference>
<dbReference type="RefSeq" id="WP_009539830.1">
    <property type="nucleotide sequence ID" value="NZ_ANHY01000006.1"/>
</dbReference>
<protein>
    <submittedName>
        <fullName evidence="1">Uncharacterized protein</fullName>
    </submittedName>
</protein>
<dbReference type="AlphaFoldDB" id="K9H2R2"/>
<name>K9H2R2_9PROT</name>
<organism evidence="1 2">
    <name type="scientific">Caenispirillum salinarum AK4</name>
    <dbReference type="NCBI Taxonomy" id="1238182"/>
    <lineage>
        <taxon>Bacteria</taxon>
        <taxon>Pseudomonadati</taxon>
        <taxon>Pseudomonadota</taxon>
        <taxon>Alphaproteobacteria</taxon>
        <taxon>Rhodospirillales</taxon>
        <taxon>Novispirillaceae</taxon>
        <taxon>Caenispirillum</taxon>
    </lineage>
</organism>
<sequence>MVAEIIRPAAFSVDPAQAGPVQRMRLANANAANAFHAVEDGLHDVTAESAADERRAAELSRLAATLSRQMDRLIEETRRMTTVLRAQ</sequence>
<evidence type="ECO:0000313" key="1">
    <source>
        <dbReference type="EMBL" id="EKV31349.1"/>
    </source>
</evidence>